<keyword evidence="3" id="KW-1185">Reference proteome</keyword>
<accession>A0A3D8RE63</accession>
<proteinExistence type="predicted"/>
<evidence type="ECO:0000313" key="2">
    <source>
        <dbReference type="EMBL" id="RDW72357.1"/>
    </source>
</evidence>
<keyword evidence="1" id="KW-0175">Coiled coil</keyword>
<evidence type="ECO:0000313" key="3">
    <source>
        <dbReference type="Proteomes" id="UP000256690"/>
    </source>
</evidence>
<dbReference type="OrthoDB" id="3509531at2759"/>
<dbReference type="PANTHER" id="PTHR34714">
    <property type="entry name" value="EGF-LIKE DOMAIN-CONTAINING PROTEIN"/>
    <property type="match status" value="1"/>
</dbReference>
<reference evidence="2 3" key="1">
    <citation type="journal article" date="2018" name="IMA Fungus">
        <title>IMA Genome-F 9: Draft genome sequence of Annulohypoxylon stygium, Aspergillus mulundensis, Berkeleyomyces basicola (syn. Thielaviopsis basicola), Ceratocystis smalleyi, two Cercospora beticola strains, Coleophoma cylindrospora, Fusarium fracticaudum, Phialophora cf. hyalina, and Morchella septimelata.</title>
        <authorList>
            <person name="Wingfield B.D."/>
            <person name="Bills G.F."/>
            <person name="Dong Y."/>
            <person name="Huang W."/>
            <person name="Nel W.J."/>
            <person name="Swalarsk-Parry B.S."/>
            <person name="Vaghefi N."/>
            <person name="Wilken P.M."/>
            <person name="An Z."/>
            <person name="de Beer Z.W."/>
            <person name="De Vos L."/>
            <person name="Chen L."/>
            <person name="Duong T.A."/>
            <person name="Gao Y."/>
            <person name="Hammerbacher A."/>
            <person name="Kikkert J.R."/>
            <person name="Li Y."/>
            <person name="Li H."/>
            <person name="Li K."/>
            <person name="Li Q."/>
            <person name="Liu X."/>
            <person name="Ma X."/>
            <person name="Naidoo K."/>
            <person name="Pethybridge S.J."/>
            <person name="Sun J."/>
            <person name="Steenkamp E.T."/>
            <person name="van der Nest M.A."/>
            <person name="van Wyk S."/>
            <person name="Wingfield M.J."/>
            <person name="Xiong C."/>
            <person name="Yue Q."/>
            <person name="Zhang X."/>
        </authorList>
    </citation>
    <scope>NUCLEOTIDE SEQUENCE [LARGE SCALE GENOMIC DNA]</scope>
    <source>
        <strain evidence="2 3">DSM 5745</strain>
    </source>
</reference>
<feature type="coiled-coil region" evidence="1">
    <location>
        <begin position="528"/>
        <end position="565"/>
    </location>
</feature>
<organism evidence="2 3">
    <name type="scientific">Aspergillus mulundensis</name>
    <dbReference type="NCBI Taxonomy" id="1810919"/>
    <lineage>
        <taxon>Eukaryota</taxon>
        <taxon>Fungi</taxon>
        <taxon>Dikarya</taxon>
        <taxon>Ascomycota</taxon>
        <taxon>Pezizomycotina</taxon>
        <taxon>Eurotiomycetes</taxon>
        <taxon>Eurotiomycetidae</taxon>
        <taxon>Eurotiales</taxon>
        <taxon>Aspergillaceae</taxon>
        <taxon>Aspergillus</taxon>
        <taxon>Aspergillus subgen. Nidulantes</taxon>
    </lineage>
</organism>
<dbReference type="AlphaFoldDB" id="A0A3D8RE63"/>
<comment type="caution">
    <text evidence="2">The sequence shown here is derived from an EMBL/GenBank/DDBJ whole genome shotgun (WGS) entry which is preliminary data.</text>
</comment>
<dbReference type="PANTHER" id="PTHR34714:SF2">
    <property type="entry name" value="EGF-LIKE DOMAIN-CONTAINING PROTEIN"/>
    <property type="match status" value="1"/>
</dbReference>
<dbReference type="RefSeq" id="XP_026601577.1">
    <property type="nucleotide sequence ID" value="XM_026749545.1"/>
</dbReference>
<dbReference type="GeneID" id="38117899"/>
<gene>
    <name evidence="2" type="ORF">DSM5745_07529</name>
</gene>
<name>A0A3D8RE63_9EURO</name>
<dbReference type="EMBL" id="PVWQ01000009">
    <property type="protein sequence ID" value="RDW72357.1"/>
    <property type="molecule type" value="Genomic_DNA"/>
</dbReference>
<protein>
    <submittedName>
        <fullName evidence="2">Uncharacterized protein</fullName>
    </submittedName>
</protein>
<sequence length="875" mass="95673">MSVFIDQQPSTPGEWQTGYADLTQVKQIPGTSAEDISEVGNEETYRDIYLDGTPILQHPRGSCEIYADVLAFTTPEVTVEAKADTTIEIRTRVITASEPLHLNFSAAAAQSSAMEIYASILDQPIDVSVEGAQRTRLDIGAESKNVGAVIGFQNSKLTVSPLEQYGGDRSAVYQAHLDTQLRIALALFWARPAIALSICGHVARSTSGLDSGHALSNAQAVSLGQQLAGRRLAGKNAHYAPTLNFKNYRDTMEEQLDAAETFEAQYQLFQNAASGVDDHKKAWATMLANAKDQRVARASVQAQALDKYRDASATVGICTEQLDADEDEMEAAHESFRQGLEQWKNAQVFKAALGIFGAIFGFATGMADFATLGDVVQGVLDIEGAIQDVADIEDPQNGVPEDGQIISSGTMSPLWKCVKALGEIYPNMAALVEAAEQIVEIGDGDDVGLPSFGDVTGSQGSDADANLIVSIAAWDDWELQADEQMRWAVEEEDITGAGEYRLALRKHAVHGRALSQAQAEAIKQGQQYVQATLELHQLDKDIKNLQDLLDQYDGEEAEYVAAQAKFYDRYLRLQTTLAIQLQNIVDAYRFYTLEESKVTVDSQKSVGDFQENLATLQTEMDNLNGQFGQDPQPFKKTQYSDELASNFPATVIAGLRDSEKGNTATFTLKPVPNPTTTPGASNFAYPFVRGSHYRLEGMQLTLDTVKPYPAAITHGRALVSLLIETSGSYSDIYKDPEGETDKALTFVTQAQRKRYSYYVDAEGKFLEEVDQAIFPSTDHAEPPPFTAWKITFETAGDFDVSGLNLVEMTWGGRFLAYPDDRPMYSSLNCFTAAISPPLQELPQDQSPERVIPGLGMLVDILLQGLDIGREELRGA</sequence>
<dbReference type="Proteomes" id="UP000256690">
    <property type="component" value="Unassembled WGS sequence"/>
</dbReference>
<evidence type="ECO:0000256" key="1">
    <source>
        <dbReference type="SAM" id="Coils"/>
    </source>
</evidence>